<dbReference type="PROSITE" id="PS00211">
    <property type="entry name" value="ABC_TRANSPORTER_1"/>
    <property type="match status" value="1"/>
</dbReference>
<feature type="domain" description="ABC transporter" evidence="6">
    <location>
        <begin position="3"/>
        <end position="224"/>
    </location>
</feature>
<evidence type="ECO:0000256" key="5">
    <source>
        <dbReference type="ARBA" id="ARBA00022970"/>
    </source>
</evidence>
<dbReference type="PROSITE" id="PS50893">
    <property type="entry name" value="ABC_TRANSPORTER_2"/>
    <property type="match status" value="1"/>
</dbReference>
<comment type="caution">
    <text evidence="7">The sequence shown here is derived from an EMBL/GenBank/DDBJ whole genome shotgun (WGS) entry which is preliminary data.</text>
</comment>
<keyword evidence="8" id="KW-1185">Reference proteome</keyword>
<evidence type="ECO:0000313" key="7">
    <source>
        <dbReference type="EMBL" id="MDR5653363.1"/>
    </source>
</evidence>
<dbReference type="InterPro" id="IPR003439">
    <property type="entry name" value="ABC_transporter-like_ATP-bd"/>
</dbReference>
<sequence length="224" mass="23675">MSIEVSALNVFYGDFHALHDVSLHVPERSMTGIVGANGHGKSTLLKAICGLLRPRSGTITWRGERIDGLDAPDLVARGIVHVAEARHLFVDMTVRENLMLGAYATRDRAAVRARLDRVFALYPRLAERQGQVAGTLSGGEAQMLALGRGMMAGAELMAIDEPSLGLAPALTELMLDTIAAINAAGTTILLVEQSLPLIAGRVSPVYEIEEGKVRPAGDGEGAGA</sequence>
<dbReference type="PANTHER" id="PTHR43820">
    <property type="entry name" value="HIGH-AFFINITY BRANCHED-CHAIN AMINO ACID TRANSPORT ATP-BINDING PROTEIN LIVF"/>
    <property type="match status" value="1"/>
</dbReference>
<dbReference type="RefSeq" id="WP_310457603.1">
    <property type="nucleotide sequence ID" value="NZ_JAVKPH010000013.1"/>
</dbReference>
<keyword evidence="2" id="KW-0813">Transport</keyword>
<dbReference type="Proteomes" id="UP001247754">
    <property type="component" value="Unassembled WGS sequence"/>
</dbReference>
<keyword evidence="5" id="KW-0029">Amino-acid transport</keyword>
<dbReference type="InterPro" id="IPR052156">
    <property type="entry name" value="BCAA_Transport_ATP-bd_LivF"/>
</dbReference>
<gene>
    <name evidence="7" type="ORF">RGD00_12155</name>
</gene>
<organism evidence="7 8">
    <name type="scientific">Ruixingdingia sedimenti</name>
    <dbReference type="NCBI Taxonomy" id="3073604"/>
    <lineage>
        <taxon>Bacteria</taxon>
        <taxon>Pseudomonadati</taxon>
        <taxon>Pseudomonadota</taxon>
        <taxon>Alphaproteobacteria</taxon>
        <taxon>Rhodobacterales</taxon>
        <taxon>Paracoccaceae</taxon>
        <taxon>Ruixingdingia</taxon>
    </lineage>
</organism>
<dbReference type="PANTHER" id="PTHR43820:SF4">
    <property type="entry name" value="HIGH-AFFINITY BRANCHED-CHAIN AMINO ACID TRANSPORT ATP-BINDING PROTEIN LIVF"/>
    <property type="match status" value="1"/>
</dbReference>
<proteinExistence type="inferred from homology"/>
<dbReference type="EMBL" id="JAVKPH010000013">
    <property type="protein sequence ID" value="MDR5653363.1"/>
    <property type="molecule type" value="Genomic_DNA"/>
</dbReference>
<reference evidence="7 8" key="1">
    <citation type="submission" date="2023-09" db="EMBL/GenBank/DDBJ databases">
        <title>Xinfangfangia sedmenti sp. nov., isolated the sedment.</title>
        <authorList>
            <person name="Xu L."/>
        </authorList>
    </citation>
    <scope>NUCLEOTIDE SEQUENCE [LARGE SCALE GENOMIC DNA]</scope>
    <source>
        <strain evidence="7 8">LG-4</strain>
    </source>
</reference>
<dbReference type="CDD" id="cd03224">
    <property type="entry name" value="ABC_TM1139_LivF_branched"/>
    <property type="match status" value="1"/>
</dbReference>
<keyword evidence="3" id="KW-0547">Nucleotide-binding</keyword>
<dbReference type="InterPro" id="IPR027417">
    <property type="entry name" value="P-loop_NTPase"/>
</dbReference>
<accession>A0ABU1F9R2</accession>
<dbReference type="Pfam" id="PF00005">
    <property type="entry name" value="ABC_tran"/>
    <property type="match status" value="1"/>
</dbReference>
<evidence type="ECO:0000256" key="1">
    <source>
        <dbReference type="ARBA" id="ARBA00005417"/>
    </source>
</evidence>
<dbReference type="Gene3D" id="3.40.50.300">
    <property type="entry name" value="P-loop containing nucleotide triphosphate hydrolases"/>
    <property type="match status" value="1"/>
</dbReference>
<dbReference type="InterPro" id="IPR017871">
    <property type="entry name" value="ABC_transporter-like_CS"/>
</dbReference>
<evidence type="ECO:0000256" key="3">
    <source>
        <dbReference type="ARBA" id="ARBA00022741"/>
    </source>
</evidence>
<comment type="similarity">
    <text evidence="1">Belongs to the ABC transporter superfamily.</text>
</comment>
<dbReference type="SUPFAM" id="SSF52540">
    <property type="entry name" value="P-loop containing nucleoside triphosphate hydrolases"/>
    <property type="match status" value="1"/>
</dbReference>
<protein>
    <submittedName>
        <fullName evidence="7">ABC transporter ATP-binding protein</fullName>
    </submittedName>
</protein>
<evidence type="ECO:0000256" key="2">
    <source>
        <dbReference type="ARBA" id="ARBA00022448"/>
    </source>
</evidence>
<keyword evidence="4 7" id="KW-0067">ATP-binding</keyword>
<evidence type="ECO:0000256" key="4">
    <source>
        <dbReference type="ARBA" id="ARBA00022840"/>
    </source>
</evidence>
<evidence type="ECO:0000313" key="8">
    <source>
        <dbReference type="Proteomes" id="UP001247754"/>
    </source>
</evidence>
<dbReference type="GO" id="GO:0005524">
    <property type="term" value="F:ATP binding"/>
    <property type="evidence" value="ECO:0007669"/>
    <property type="project" value="UniProtKB-KW"/>
</dbReference>
<evidence type="ECO:0000259" key="6">
    <source>
        <dbReference type="PROSITE" id="PS50893"/>
    </source>
</evidence>
<name>A0ABU1F9R2_9RHOB</name>